<proteinExistence type="predicted"/>
<dbReference type="PROSITE" id="PS51257">
    <property type="entry name" value="PROKAR_LIPOPROTEIN"/>
    <property type="match status" value="1"/>
</dbReference>
<reference evidence="1" key="1">
    <citation type="journal article" date="2021" name="Proc. Natl. Acad. Sci. U.S.A.">
        <title>A Catalog of Tens of Thousands of Viruses from Human Metagenomes Reveals Hidden Associations with Chronic Diseases.</title>
        <authorList>
            <person name="Tisza M.J."/>
            <person name="Buck C.B."/>
        </authorList>
    </citation>
    <scope>NUCLEOTIDE SEQUENCE</scope>
    <source>
        <strain evidence="1">CtjUd6</strain>
    </source>
</reference>
<sequence>MGKQCRKIMGGGSCGIGCGCLFHDSGIVVGRGDFQKILSSTFSLTGPRGALFRK</sequence>
<accession>A0A8S5U2Q7</accession>
<evidence type="ECO:0000313" key="1">
    <source>
        <dbReference type="EMBL" id="DAF88740.1"/>
    </source>
</evidence>
<protein>
    <submittedName>
        <fullName evidence="1">Uncharacterized protein</fullName>
    </submittedName>
</protein>
<dbReference type="EMBL" id="BK015993">
    <property type="protein sequence ID" value="DAF88740.1"/>
    <property type="molecule type" value="Genomic_DNA"/>
</dbReference>
<organism evidence="1">
    <name type="scientific">Podoviridae sp. ctjUd6</name>
    <dbReference type="NCBI Taxonomy" id="2825270"/>
    <lineage>
        <taxon>Viruses</taxon>
        <taxon>Duplodnaviria</taxon>
        <taxon>Heunggongvirae</taxon>
        <taxon>Uroviricota</taxon>
        <taxon>Caudoviricetes</taxon>
    </lineage>
</organism>
<name>A0A8S5U2Q7_9CAUD</name>